<dbReference type="Proteomes" id="UP000663824">
    <property type="component" value="Unassembled WGS sequence"/>
</dbReference>
<evidence type="ECO:0000313" key="2">
    <source>
        <dbReference type="Proteomes" id="UP000663824"/>
    </source>
</evidence>
<evidence type="ECO:0000313" key="1">
    <source>
        <dbReference type="EMBL" id="CAF2008901.1"/>
    </source>
</evidence>
<gene>
    <name evidence="1" type="ORF">MBJ925_LOCUS8602</name>
</gene>
<accession>A0A816N588</accession>
<organism evidence="1 2">
    <name type="scientific">Rotaria magnacalcarata</name>
    <dbReference type="NCBI Taxonomy" id="392030"/>
    <lineage>
        <taxon>Eukaryota</taxon>
        <taxon>Metazoa</taxon>
        <taxon>Spiralia</taxon>
        <taxon>Gnathifera</taxon>
        <taxon>Rotifera</taxon>
        <taxon>Eurotatoria</taxon>
        <taxon>Bdelloidea</taxon>
        <taxon>Philodinida</taxon>
        <taxon>Philodinidae</taxon>
        <taxon>Rotaria</taxon>
    </lineage>
</organism>
<dbReference type="AlphaFoldDB" id="A0A816N588"/>
<sequence length="236" mass="28299">MQRHEQVIQLSDHVKNKLKSYGYSPISASLINKSDERIDSNDDNNSVFLSPPETANRERSDICTTYEMTQPSGLLFTDKKISNNGNVSVLQENYRKQKECQECIRRYHKLLFERQQSIRLYEENKKLNEQLRLSVLLNHQYKEDIQQLKYYLRKMNSHLCDYQINFNQLQQKIVSQKTINLKINEEKKVEIDDDEQDMTIDHLKRLQYEIQMYNRLVAAKQEQEEKRLQNQIGFFL</sequence>
<proteinExistence type="predicted"/>
<name>A0A816N588_9BILA</name>
<protein>
    <submittedName>
        <fullName evidence="1">Uncharacterized protein</fullName>
    </submittedName>
</protein>
<reference evidence="1" key="1">
    <citation type="submission" date="2021-02" db="EMBL/GenBank/DDBJ databases">
        <authorList>
            <person name="Nowell W R."/>
        </authorList>
    </citation>
    <scope>NUCLEOTIDE SEQUENCE</scope>
</reference>
<comment type="caution">
    <text evidence="1">The sequence shown here is derived from an EMBL/GenBank/DDBJ whole genome shotgun (WGS) entry which is preliminary data.</text>
</comment>
<dbReference type="EMBL" id="CAJNRE010003188">
    <property type="protein sequence ID" value="CAF2008901.1"/>
    <property type="molecule type" value="Genomic_DNA"/>
</dbReference>